<reference evidence="1" key="1">
    <citation type="journal article" date="2018" name="Genome Biol.">
        <title>SKESA: strategic k-mer extension for scrupulous assemblies.</title>
        <authorList>
            <person name="Souvorov A."/>
            <person name="Agarwala R."/>
            <person name="Lipman D.J."/>
        </authorList>
    </citation>
    <scope>NUCLEOTIDE SEQUENCE</scope>
    <source>
        <strain evidence="1">1930</strain>
    </source>
</reference>
<reference evidence="3 4" key="3">
    <citation type="submission" date="2019-08" db="EMBL/GenBank/DDBJ databases">
        <title>Emerging of two pre-pandemic pathogenic O4:KUT lineages of Vibrio parahaemolyticus in coastal eastern China.</title>
        <authorList>
            <person name="Yu H."/>
        </authorList>
    </citation>
    <scope>NUCLEOTIDE SEQUENCE [LARGE SCALE GENOMIC DNA]</scope>
    <source>
        <strain evidence="3 4">HZ17-383</strain>
    </source>
</reference>
<dbReference type="EMBL" id="VRMQ01000014">
    <property type="protein sequence ID" value="TXN12379.1"/>
    <property type="molecule type" value="Genomic_DNA"/>
</dbReference>
<dbReference type="EMBL" id="DACQKT010000024">
    <property type="protein sequence ID" value="HAS6680063.1"/>
    <property type="molecule type" value="Genomic_DNA"/>
</dbReference>
<protein>
    <submittedName>
        <fullName evidence="3">Uncharacterized protein</fullName>
    </submittedName>
</protein>
<evidence type="ECO:0000313" key="2">
    <source>
        <dbReference type="EMBL" id="QHH10907.1"/>
    </source>
</evidence>
<accession>A0A2R9VGB2</accession>
<dbReference type="AlphaFoldDB" id="A0A2R9VGB2"/>
<dbReference type="Proteomes" id="UP000464718">
    <property type="component" value="Chromosome i"/>
</dbReference>
<sequence length="34" mass="3840">MLHVNLPITFVLILLLLLIESNKKATIFVVAFSK</sequence>
<organism evidence="3 4">
    <name type="scientific">Vibrio parahaemolyticus</name>
    <dbReference type="NCBI Taxonomy" id="670"/>
    <lineage>
        <taxon>Bacteria</taxon>
        <taxon>Pseudomonadati</taxon>
        <taxon>Pseudomonadota</taxon>
        <taxon>Gammaproteobacteria</taxon>
        <taxon>Vibrionales</taxon>
        <taxon>Vibrionaceae</taxon>
        <taxon>Vibrio</taxon>
    </lineage>
</organism>
<evidence type="ECO:0000313" key="1">
    <source>
        <dbReference type="EMBL" id="HAS6680063.1"/>
    </source>
</evidence>
<dbReference type="Proteomes" id="UP000321504">
    <property type="component" value="Unassembled WGS sequence"/>
</dbReference>
<dbReference type="Proteomes" id="UP000856022">
    <property type="component" value="Unassembled WGS sequence"/>
</dbReference>
<name>A0A2R9VGB2_VIBPH</name>
<proteinExistence type="predicted"/>
<evidence type="ECO:0000313" key="5">
    <source>
        <dbReference type="Proteomes" id="UP000464718"/>
    </source>
</evidence>
<dbReference type="EMBL" id="CP034298">
    <property type="protein sequence ID" value="QHH10907.1"/>
    <property type="molecule type" value="Genomic_DNA"/>
</dbReference>
<evidence type="ECO:0000313" key="3">
    <source>
        <dbReference type="EMBL" id="TXN12379.1"/>
    </source>
</evidence>
<reference evidence="2 5" key="2">
    <citation type="submission" date="2018-12" db="EMBL/GenBank/DDBJ databases">
        <title>Genomic insights into the evolutionary origins and pathogenicity of five Vibrio parahaemolyticus strains isolated from the shrimp with acute hepatopancreatic necrosis disease (AHPND).</title>
        <authorList>
            <person name="Yang Q."/>
            <person name="Dong X."/>
            <person name="Xie G."/>
            <person name="Fu S."/>
            <person name="Zou P."/>
            <person name="Sun J."/>
            <person name="Wang Y."/>
            <person name="Huang J."/>
        </authorList>
    </citation>
    <scope>NUCLEOTIDE SEQUENCE [LARGE SCALE GENOMIC DNA]</scope>
    <source>
        <strain evidence="2 5">20160303005-1</strain>
    </source>
</reference>
<reference evidence="1" key="4">
    <citation type="submission" date="2019-12" db="EMBL/GenBank/DDBJ databases">
        <authorList>
            <consortium name="NCBI Pathogen Detection Project"/>
        </authorList>
    </citation>
    <scope>NUCLEOTIDE SEQUENCE</scope>
    <source>
        <strain evidence="1">1930</strain>
    </source>
</reference>
<evidence type="ECO:0000313" key="4">
    <source>
        <dbReference type="Proteomes" id="UP000321504"/>
    </source>
</evidence>
<gene>
    <name evidence="2" type="ORF">EHC69_17090</name>
    <name evidence="3" type="ORF">FVP01_24020</name>
    <name evidence="1" type="ORF">I7278_25120</name>
</gene>